<name>A0ABS5QFC4_9PROT</name>
<dbReference type="PANTHER" id="PTHR21174:SF0">
    <property type="entry name" value="HD PHOSPHOHYDROLASE FAMILY PROTEIN-RELATED"/>
    <property type="match status" value="1"/>
</dbReference>
<dbReference type="Proteomes" id="UP000766336">
    <property type="component" value="Unassembled WGS sequence"/>
</dbReference>
<dbReference type="PANTHER" id="PTHR21174">
    <property type="match status" value="1"/>
</dbReference>
<comment type="caution">
    <text evidence="1">The sequence shown here is derived from an EMBL/GenBank/DDBJ whole genome shotgun (WGS) entry which is preliminary data.</text>
</comment>
<dbReference type="SUPFAM" id="SSF109604">
    <property type="entry name" value="HD-domain/PDEase-like"/>
    <property type="match status" value="1"/>
</dbReference>
<protein>
    <recommendedName>
        <fullName evidence="3">Metal-dependent HD superfamily phosphohydrolase</fullName>
    </recommendedName>
</protein>
<dbReference type="RefSeq" id="WP_213670714.1">
    <property type="nucleotide sequence ID" value="NZ_JAHCDA010000002.1"/>
</dbReference>
<keyword evidence="2" id="KW-1185">Reference proteome</keyword>
<evidence type="ECO:0000313" key="1">
    <source>
        <dbReference type="EMBL" id="MBS7812078.1"/>
    </source>
</evidence>
<sequence>MTADTRDLAGYAALLEALPAPAAHRTRAAMAREGTPYHGPEHLGRMWRLHREVHGEAGRPLVPLLIAYHDIVYEPAAPAGRNEAASVEAFLRDREACGLDEGQVRQITEAILASADHLGEGIRLRPEDNEWGAWFLDLDLEPLASAHFDRNTERLRVEYAHVPPALFDQGRRAFLERLGTAPYLFRTQAARDLGWEEKARNNLARVLGR</sequence>
<organism evidence="1 2">
    <name type="scientific">Roseococcus pinisoli</name>
    <dbReference type="NCBI Taxonomy" id="2835040"/>
    <lineage>
        <taxon>Bacteria</taxon>
        <taxon>Pseudomonadati</taxon>
        <taxon>Pseudomonadota</taxon>
        <taxon>Alphaproteobacteria</taxon>
        <taxon>Acetobacterales</taxon>
        <taxon>Roseomonadaceae</taxon>
        <taxon>Roseococcus</taxon>
    </lineage>
</organism>
<reference evidence="1 2" key="1">
    <citation type="submission" date="2021-05" db="EMBL/GenBank/DDBJ databases">
        <title>Roseococcus sp. XZZS9, whole genome shotgun sequencing project.</title>
        <authorList>
            <person name="Zhao G."/>
            <person name="Shen L."/>
        </authorList>
    </citation>
    <scope>NUCLEOTIDE SEQUENCE [LARGE SCALE GENOMIC DNA]</scope>
    <source>
        <strain evidence="1 2">XZZS9</strain>
    </source>
</reference>
<gene>
    <name evidence="1" type="ORF">KHU32_14090</name>
</gene>
<dbReference type="EMBL" id="JAHCDA010000002">
    <property type="protein sequence ID" value="MBS7812078.1"/>
    <property type="molecule type" value="Genomic_DNA"/>
</dbReference>
<evidence type="ECO:0008006" key="3">
    <source>
        <dbReference type="Google" id="ProtNLM"/>
    </source>
</evidence>
<accession>A0ABS5QFC4</accession>
<proteinExistence type="predicted"/>
<dbReference type="InterPro" id="IPR009218">
    <property type="entry name" value="HD_phosphohydro"/>
</dbReference>
<evidence type="ECO:0000313" key="2">
    <source>
        <dbReference type="Proteomes" id="UP000766336"/>
    </source>
</evidence>